<evidence type="ECO:0000256" key="1">
    <source>
        <dbReference type="ARBA" id="ARBA00004123"/>
    </source>
</evidence>
<name>A0A162I8L8_9EURO</name>
<dbReference type="PANTHER" id="PTHR10855:SF2">
    <property type="entry name" value="COP9 SIGNALOSOME COMPLEX SUBUNIT 4"/>
    <property type="match status" value="1"/>
</dbReference>
<dbReference type="Proteomes" id="UP000242877">
    <property type="component" value="Unassembled WGS sequence"/>
</dbReference>
<evidence type="ECO:0000256" key="5">
    <source>
        <dbReference type="ARBA" id="ARBA00022490"/>
    </source>
</evidence>
<dbReference type="EMBL" id="AZGZ01000018">
    <property type="protein sequence ID" value="KZZ90093.1"/>
    <property type="molecule type" value="Genomic_DNA"/>
</dbReference>
<dbReference type="OrthoDB" id="295656at2759"/>
<dbReference type="InterPro" id="IPR036388">
    <property type="entry name" value="WH-like_DNA-bd_sf"/>
</dbReference>
<dbReference type="PANTHER" id="PTHR10855">
    <property type="entry name" value="26S PROTEASOME NON-ATPASE REGULATORY SUBUNIT 12/COP9 SIGNALOSOME COMPLEX SUBUNIT 4"/>
    <property type="match status" value="1"/>
</dbReference>
<dbReference type="InterPro" id="IPR054559">
    <property type="entry name" value="PSMD12-CSN4-like_N"/>
</dbReference>
<organism evidence="9 10">
    <name type="scientific">Ascosphaera apis ARSEF 7405</name>
    <dbReference type="NCBI Taxonomy" id="392613"/>
    <lineage>
        <taxon>Eukaryota</taxon>
        <taxon>Fungi</taxon>
        <taxon>Dikarya</taxon>
        <taxon>Ascomycota</taxon>
        <taxon>Pezizomycotina</taxon>
        <taxon>Eurotiomycetes</taxon>
        <taxon>Eurotiomycetidae</taxon>
        <taxon>Onygenales</taxon>
        <taxon>Ascosphaeraceae</taxon>
        <taxon>Ascosphaera</taxon>
    </lineage>
</organism>
<keyword evidence="6" id="KW-0736">Signalosome</keyword>
<evidence type="ECO:0000256" key="7">
    <source>
        <dbReference type="ARBA" id="ARBA00023242"/>
    </source>
</evidence>
<comment type="caution">
    <text evidence="9">The sequence shown here is derived from an EMBL/GenBank/DDBJ whole genome shotgun (WGS) entry which is preliminary data.</text>
</comment>
<sequence>MGFDLSAWTGQLQQINTGVARDEQKPDAYISLLNQLPTVSLGDEEFRTAYLSWLDCVLRDSILVQTKKKLFDTWAKPLQDATPEESITVSNALLDMFAAVSQETTISPTQLALIKAALAEMEPAVRDILATAYEETEHYVEAARVLERIATDRWNDTDKAKLYIRIVRNYIEESDLVSADVMMNRIRNLSPDAIDKSTTEGRILKIHFDLSQAKILDSKRKFLEASNEYLMVSFSSVVAEEDRLQSLSAAVICAILAPAGPARSAMLSRLYKDDRAVQLTSIYDMLEKIFLDRILSPEELQAFSAKLAPHQLAMTKDGSTVLDRAVIEHNLLAASRIYSNVHVNDLGTSILNLKDDAKGTAGEKAEMYASRMLEQGRMVGCIDQIDGVLYFDTPKGQMLNESDRRAKVRDAAIQNIAQDVERVGASIIEQYPELARVQTLQ</sequence>
<evidence type="ECO:0000259" key="8">
    <source>
        <dbReference type="PROSITE" id="PS50250"/>
    </source>
</evidence>
<proteinExistence type="inferred from homology"/>
<evidence type="ECO:0000256" key="2">
    <source>
        <dbReference type="ARBA" id="ARBA00004496"/>
    </source>
</evidence>
<dbReference type="InterPro" id="IPR040134">
    <property type="entry name" value="PSMD12/CSN4"/>
</dbReference>
<dbReference type="Pfam" id="PF01399">
    <property type="entry name" value="PCI"/>
    <property type="match status" value="1"/>
</dbReference>
<dbReference type="AlphaFoldDB" id="A0A162I8L8"/>
<reference evidence="9 10" key="1">
    <citation type="journal article" date="2016" name="Genome Biol. Evol.">
        <title>Divergent and convergent evolution of fungal pathogenicity.</title>
        <authorList>
            <person name="Shang Y."/>
            <person name="Xiao G."/>
            <person name="Zheng P."/>
            <person name="Cen K."/>
            <person name="Zhan S."/>
            <person name="Wang C."/>
        </authorList>
    </citation>
    <scope>NUCLEOTIDE SEQUENCE [LARGE SCALE GENOMIC DNA]</scope>
    <source>
        <strain evidence="9 10">ARSEF 7405</strain>
    </source>
</reference>
<gene>
    <name evidence="9" type="ORF">AAP_04043</name>
</gene>
<evidence type="ECO:0000256" key="6">
    <source>
        <dbReference type="ARBA" id="ARBA00022790"/>
    </source>
</evidence>
<evidence type="ECO:0000256" key="4">
    <source>
        <dbReference type="ARBA" id="ARBA00014881"/>
    </source>
</evidence>
<dbReference type="VEuPathDB" id="FungiDB:AAP_04043"/>
<dbReference type="SUPFAM" id="SSF46785">
    <property type="entry name" value="Winged helix' DNA-binding domain"/>
    <property type="match status" value="1"/>
</dbReference>
<dbReference type="PROSITE" id="PS50250">
    <property type="entry name" value="PCI"/>
    <property type="match status" value="1"/>
</dbReference>
<keyword evidence="10" id="KW-1185">Reference proteome</keyword>
<evidence type="ECO:0000256" key="3">
    <source>
        <dbReference type="ARBA" id="ARBA00010417"/>
    </source>
</evidence>
<keyword evidence="7" id="KW-0539">Nucleus</keyword>
<comment type="similarity">
    <text evidence="3">Belongs to the CSN4 family.</text>
</comment>
<dbReference type="Pfam" id="PF22241">
    <property type="entry name" value="PSMD12-CSN4_N"/>
    <property type="match status" value="1"/>
</dbReference>
<evidence type="ECO:0000313" key="9">
    <source>
        <dbReference type="EMBL" id="KZZ90093.1"/>
    </source>
</evidence>
<evidence type="ECO:0000313" key="10">
    <source>
        <dbReference type="Proteomes" id="UP000242877"/>
    </source>
</evidence>
<dbReference type="GO" id="GO:0008180">
    <property type="term" value="C:COP9 signalosome"/>
    <property type="evidence" value="ECO:0007669"/>
    <property type="project" value="UniProtKB-KW"/>
</dbReference>
<dbReference type="InterPro" id="IPR000717">
    <property type="entry name" value="PCI_dom"/>
</dbReference>
<keyword evidence="5" id="KW-0963">Cytoplasm</keyword>
<protein>
    <recommendedName>
        <fullName evidence="4">COP9 signalosome complex subunit 4</fullName>
    </recommendedName>
</protein>
<dbReference type="InterPro" id="IPR036390">
    <property type="entry name" value="WH_DNA-bd_sf"/>
</dbReference>
<comment type="subcellular location">
    <subcellularLocation>
        <location evidence="2">Cytoplasm</location>
    </subcellularLocation>
    <subcellularLocation>
        <location evidence="1">Nucleus</location>
    </subcellularLocation>
</comment>
<feature type="domain" description="PCI" evidence="8">
    <location>
        <begin position="218"/>
        <end position="396"/>
    </location>
</feature>
<dbReference type="Gene3D" id="1.10.10.10">
    <property type="entry name" value="Winged helix-like DNA-binding domain superfamily/Winged helix DNA-binding domain"/>
    <property type="match status" value="1"/>
</dbReference>
<accession>A0A162I8L8</accession>
<dbReference type="GO" id="GO:0005829">
    <property type="term" value="C:cytosol"/>
    <property type="evidence" value="ECO:0007669"/>
    <property type="project" value="TreeGrafter"/>
</dbReference>